<sequence>MWAEELEAMRVRIMTMREKLHTALSLAVPGRSFAHVVKQRGMFAYTGLTAAEVAALQSDFGVYAVSTGRICIAGLNDSNVDLLPRLSHAR</sequence>
<dbReference type="Proteomes" id="UP000195221">
    <property type="component" value="Unassembled WGS sequence"/>
</dbReference>
<evidence type="ECO:0000313" key="8">
    <source>
        <dbReference type="Proteomes" id="UP000195221"/>
    </source>
</evidence>
<dbReference type="GO" id="GO:0033585">
    <property type="term" value="P:L-phenylalanine biosynthetic process from chorismate via phenylpyruvate"/>
    <property type="evidence" value="ECO:0007669"/>
    <property type="project" value="TreeGrafter"/>
</dbReference>
<dbReference type="InterPro" id="IPR015424">
    <property type="entry name" value="PyrdxlP-dep_Trfase"/>
</dbReference>
<keyword evidence="3 7" id="KW-0032">Aminotransferase</keyword>
<comment type="subunit">
    <text evidence="2">Homodimer.</text>
</comment>
<proteinExistence type="predicted"/>
<organism evidence="7 8">
    <name type="scientific">Caballeronia sordidicola</name>
    <name type="common">Burkholderia sordidicola</name>
    <dbReference type="NCBI Taxonomy" id="196367"/>
    <lineage>
        <taxon>Bacteria</taxon>
        <taxon>Pseudomonadati</taxon>
        <taxon>Pseudomonadota</taxon>
        <taxon>Betaproteobacteria</taxon>
        <taxon>Burkholderiales</taxon>
        <taxon>Burkholderiaceae</taxon>
        <taxon>Caballeronia</taxon>
    </lineage>
</organism>
<keyword evidence="4 7" id="KW-0808">Transferase</keyword>
<evidence type="ECO:0000256" key="4">
    <source>
        <dbReference type="ARBA" id="ARBA00022679"/>
    </source>
</evidence>
<comment type="cofactor">
    <cofactor evidence="1">
        <name>pyridoxal 5'-phosphate</name>
        <dbReference type="ChEBI" id="CHEBI:597326"/>
    </cofactor>
</comment>
<reference evidence="7 8" key="1">
    <citation type="submission" date="2017-03" db="EMBL/GenBank/DDBJ databases">
        <title>Genome analysis of strain PAMC 26577.</title>
        <authorList>
            <person name="Oh H.-M."/>
            <person name="Yang J.-A."/>
        </authorList>
    </citation>
    <scope>NUCLEOTIDE SEQUENCE [LARGE SCALE GENOMIC DNA]</scope>
    <source>
        <strain evidence="7 8">PAMC 26577</strain>
    </source>
</reference>
<dbReference type="PANTHER" id="PTHR11879:SF37">
    <property type="entry name" value="AROMATIC-AMINO-ACID AMINOTRANSFERASE"/>
    <property type="match status" value="1"/>
</dbReference>
<evidence type="ECO:0000313" key="7">
    <source>
        <dbReference type="EMBL" id="OTP67915.1"/>
    </source>
</evidence>
<evidence type="ECO:0000256" key="3">
    <source>
        <dbReference type="ARBA" id="ARBA00022576"/>
    </source>
</evidence>
<dbReference type="GO" id="GO:0004838">
    <property type="term" value="F:L-tyrosine-2-oxoglutarate transaminase activity"/>
    <property type="evidence" value="ECO:0007669"/>
    <property type="project" value="TreeGrafter"/>
</dbReference>
<feature type="domain" description="Aminotransferase class I/classII large" evidence="6">
    <location>
        <begin position="4"/>
        <end position="81"/>
    </location>
</feature>
<dbReference type="Pfam" id="PF00155">
    <property type="entry name" value="Aminotran_1_2"/>
    <property type="match status" value="1"/>
</dbReference>
<dbReference type="InterPro" id="IPR015422">
    <property type="entry name" value="PyrdxlP-dep_Trfase_small"/>
</dbReference>
<dbReference type="GO" id="GO:0005829">
    <property type="term" value="C:cytosol"/>
    <property type="evidence" value="ECO:0007669"/>
    <property type="project" value="TreeGrafter"/>
</dbReference>
<evidence type="ECO:0000256" key="5">
    <source>
        <dbReference type="ARBA" id="ARBA00022898"/>
    </source>
</evidence>
<name>A0A2C9XV04_CABSO</name>
<dbReference type="Gene3D" id="3.90.1150.10">
    <property type="entry name" value="Aspartate Aminotransferase, domain 1"/>
    <property type="match status" value="1"/>
</dbReference>
<dbReference type="GO" id="GO:0030170">
    <property type="term" value="F:pyridoxal phosphate binding"/>
    <property type="evidence" value="ECO:0007669"/>
    <property type="project" value="InterPro"/>
</dbReference>
<keyword evidence="5" id="KW-0663">Pyridoxal phosphate</keyword>
<comment type="caution">
    <text evidence="7">The sequence shown here is derived from an EMBL/GenBank/DDBJ whole genome shotgun (WGS) entry which is preliminary data.</text>
</comment>
<protein>
    <submittedName>
        <fullName evidence="7">Aromatic-amino-acid aminotransferase</fullName>
    </submittedName>
</protein>
<gene>
    <name evidence="7" type="ORF">PAMC26577_35350</name>
</gene>
<evidence type="ECO:0000256" key="2">
    <source>
        <dbReference type="ARBA" id="ARBA00011738"/>
    </source>
</evidence>
<dbReference type="InterPro" id="IPR004839">
    <property type="entry name" value="Aminotransferase_I/II_large"/>
</dbReference>
<accession>A0A2C9XV04</accession>
<dbReference type="SUPFAM" id="SSF53383">
    <property type="entry name" value="PLP-dependent transferases"/>
    <property type="match status" value="1"/>
</dbReference>
<dbReference type="PANTHER" id="PTHR11879">
    <property type="entry name" value="ASPARTATE AMINOTRANSFERASE"/>
    <property type="match status" value="1"/>
</dbReference>
<dbReference type="GO" id="GO:0042802">
    <property type="term" value="F:identical protein binding"/>
    <property type="evidence" value="ECO:0007669"/>
    <property type="project" value="TreeGrafter"/>
</dbReference>
<dbReference type="InterPro" id="IPR000796">
    <property type="entry name" value="Asp_trans"/>
</dbReference>
<evidence type="ECO:0000256" key="1">
    <source>
        <dbReference type="ARBA" id="ARBA00001933"/>
    </source>
</evidence>
<dbReference type="AlphaFoldDB" id="A0A2C9XV04"/>
<evidence type="ECO:0000259" key="6">
    <source>
        <dbReference type="Pfam" id="PF00155"/>
    </source>
</evidence>
<dbReference type="EMBL" id="NBTZ01000144">
    <property type="protein sequence ID" value="OTP67915.1"/>
    <property type="molecule type" value="Genomic_DNA"/>
</dbReference>